<evidence type="ECO:0000256" key="1">
    <source>
        <dbReference type="ARBA" id="ARBA00022801"/>
    </source>
</evidence>
<dbReference type="Pfam" id="PF10996">
    <property type="entry name" value="Beta-Casp"/>
    <property type="match status" value="1"/>
</dbReference>
<sequence length="451" mass="49321">MSIKITFYGAAGEVTGSHYVLESAKSRIAIDCGLFQGTASAHDDNYLPFPYDPSQLQALILTHAHLDHVGRLPKLVKDGFRGKIFTHPATADLAALILEDAAKVMIDHLETEEEPLYHPSDVEAVLDLFELVEYQTPVKITADITAKFFDAGHILGSASVRVESAGQSVVFSGDIGNHPVPLLNQPVTPEPADLVIMESTYGGRLHDDPQTRKQKLLEVFKRLVKARGVLMIPAFAIERTQELLYELNEMANQGLLPTIPVYLDSPLATAVTRVYQQYHTLFDAGAKLAYSHDREIFSFPNLSITESSEQSKAILAASDPKIIIAGSGMMEGGRIIHHAANYLAEPHNFLLFVGYQGQGTLGRMLFDGKKQVKIKGQTVKVRAKLMAITAYSSHADQPGLLAWLADFRRPPQQIALVHGEPEAAAALAKSIKLSAKIYRPSRGQSIIVGQV</sequence>
<dbReference type="AlphaFoldDB" id="A0A554JCE6"/>
<evidence type="ECO:0000259" key="3">
    <source>
        <dbReference type="SMART" id="SM01027"/>
    </source>
</evidence>
<dbReference type="InterPro" id="IPR036866">
    <property type="entry name" value="RibonucZ/Hydroxyglut_hydro"/>
</dbReference>
<organism evidence="4 5">
    <name type="scientific">Candidatus Berkelbacteria bacterium Gr01-1014_85</name>
    <dbReference type="NCBI Taxonomy" id="2017150"/>
    <lineage>
        <taxon>Bacteria</taxon>
        <taxon>Candidatus Berkelbacteria</taxon>
    </lineage>
</organism>
<dbReference type="InterPro" id="IPR001279">
    <property type="entry name" value="Metallo-B-lactamas"/>
</dbReference>
<dbReference type="Proteomes" id="UP000316253">
    <property type="component" value="Unassembled WGS sequence"/>
</dbReference>
<dbReference type="Pfam" id="PF07521">
    <property type="entry name" value="RMMBL"/>
    <property type="match status" value="1"/>
</dbReference>
<dbReference type="InterPro" id="IPR022712">
    <property type="entry name" value="Beta_Casp"/>
</dbReference>
<dbReference type="InterPro" id="IPR050698">
    <property type="entry name" value="MBL"/>
</dbReference>
<dbReference type="Pfam" id="PF00753">
    <property type="entry name" value="Lactamase_B"/>
    <property type="match status" value="1"/>
</dbReference>
<dbReference type="EMBL" id="VMFD01000017">
    <property type="protein sequence ID" value="TSC66057.1"/>
    <property type="molecule type" value="Genomic_DNA"/>
</dbReference>
<evidence type="ECO:0000259" key="2">
    <source>
        <dbReference type="SMART" id="SM00849"/>
    </source>
</evidence>
<dbReference type="GO" id="GO:0004521">
    <property type="term" value="F:RNA endonuclease activity"/>
    <property type="evidence" value="ECO:0007669"/>
    <property type="project" value="TreeGrafter"/>
</dbReference>
<dbReference type="Gene3D" id="3.60.15.10">
    <property type="entry name" value="Ribonuclease Z/Hydroxyacylglutathione hydrolase-like"/>
    <property type="match status" value="1"/>
</dbReference>
<dbReference type="PANTHER" id="PTHR11203:SF37">
    <property type="entry name" value="INTEGRATOR COMPLEX SUBUNIT 11"/>
    <property type="match status" value="1"/>
</dbReference>
<proteinExistence type="predicted"/>
<dbReference type="SUPFAM" id="SSF56281">
    <property type="entry name" value="Metallo-hydrolase/oxidoreductase"/>
    <property type="match status" value="1"/>
</dbReference>
<protein>
    <submittedName>
        <fullName evidence="4">Metallo-beta-lactamase family protein</fullName>
    </submittedName>
</protein>
<name>A0A554JCE6_9BACT</name>
<dbReference type="PANTHER" id="PTHR11203">
    <property type="entry name" value="CLEAVAGE AND POLYADENYLATION SPECIFICITY FACTOR FAMILY MEMBER"/>
    <property type="match status" value="1"/>
</dbReference>
<dbReference type="CDD" id="cd16295">
    <property type="entry name" value="TTHA0252-CPSF-like_MBL-fold"/>
    <property type="match status" value="1"/>
</dbReference>
<dbReference type="SMART" id="SM00849">
    <property type="entry name" value="Lactamase_B"/>
    <property type="match status" value="1"/>
</dbReference>
<feature type="domain" description="Beta-Casp" evidence="3">
    <location>
        <begin position="240"/>
        <end position="365"/>
    </location>
</feature>
<dbReference type="SMART" id="SM01027">
    <property type="entry name" value="Beta-Casp"/>
    <property type="match status" value="1"/>
</dbReference>
<gene>
    <name evidence="4" type="ORF">CEO22_240</name>
</gene>
<evidence type="ECO:0000313" key="4">
    <source>
        <dbReference type="EMBL" id="TSC66057.1"/>
    </source>
</evidence>
<accession>A0A554JCE6</accession>
<dbReference type="Gene3D" id="3.40.50.10890">
    <property type="match status" value="1"/>
</dbReference>
<feature type="domain" description="Metallo-beta-lactamase" evidence="2">
    <location>
        <begin position="15"/>
        <end position="235"/>
    </location>
</feature>
<evidence type="ECO:0000313" key="5">
    <source>
        <dbReference type="Proteomes" id="UP000316253"/>
    </source>
</evidence>
<comment type="caution">
    <text evidence="4">The sequence shown here is derived from an EMBL/GenBank/DDBJ whole genome shotgun (WGS) entry which is preliminary data.</text>
</comment>
<reference evidence="4 5" key="1">
    <citation type="submission" date="2017-08" db="EMBL/GenBank/DDBJ databases">
        <title>Mechanisms for carbon and nitrogen cycling indicate functional differentiation within the Candidate Phyla Radiation.</title>
        <authorList>
            <person name="Danczak R.E."/>
            <person name="Johnston M.D."/>
            <person name="Kenah C."/>
            <person name="Slattery M."/>
            <person name="Wrighton K.C."/>
            <person name="Wilkins M.J."/>
        </authorList>
    </citation>
    <scope>NUCLEOTIDE SEQUENCE [LARGE SCALE GENOMIC DNA]</scope>
    <source>
        <strain evidence="4">Gr01-1014_85</strain>
    </source>
</reference>
<keyword evidence="1" id="KW-0378">Hydrolase</keyword>
<dbReference type="InterPro" id="IPR011108">
    <property type="entry name" value="RMMBL"/>
</dbReference>
<dbReference type="GO" id="GO:0016787">
    <property type="term" value="F:hydrolase activity"/>
    <property type="evidence" value="ECO:0007669"/>
    <property type="project" value="UniProtKB-KW"/>
</dbReference>